<dbReference type="AlphaFoldDB" id="A0A6A6Q2W3"/>
<gene>
    <name evidence="5" type="ORF">BDY17DRAFT_342972</name>
</gene>
<feature type="domain" description="Acyl-CoA thioesterase-like N-terminal HotDog" evidence="3">
    <location>
        <begin position="29"/>
        <end position="110"/>
    </location>
</feature>
<dbReference type="RefSeq" id="XP_033592572.1">
    <property type="nucleotide sequence ID" value="XM_033738030.1"/>
</dbReference>
<proteinExistence type="inferred from homology"/>
<dbReference type="GO" id="GO:0005782">
    <property type="term" value="C:peroxisomal matrix"/>
    <property type="evidence" value="ECO:0007669"/>
    <property type="project" value="UniProtKB-SubCell"/>
</dbReference>
<dbReference type="OrthoDB" id="68328at2759"/>
<evidence type="ECO:0000313" key="6">
    <source>
        <dbReference type="Proteomes" id="UP000799767"/>
    </source>
</evidence>
<reference evidence="5" key="1">
    <citation type="journal article" date="2020" name="Stud. Mycol.">
        <title>101 Dothideomycetes genomes: a test case for predicting lifestyles and emergence of pathogens.</title>
        <authorList>
            <person name="Haridas S."/>
            <person name="Albert R."/>
            <person name="Binder M."/>
            <person name="Bloem J."/>
            <person name="Labutti K."/>
            <person name="Salamov A."/>
            <person name="Andreopoulos B."/>
            <person name="Baker S."/>
            <person name="Barry K."/>
            <person name="Bills G."/>
            <person name="Bluhm B."/>
            <person name="Cannon C."/>
            <person name="Castanera R."/>
            <person name="Culley D."/>
            <person name="Daum C."/>
            <person name="Ezra D."/>
            <person name="Gonzalez J."/>
            <person name="Henrissat B."/>
            <person name="Kuo A."/>
            <person name="Liang C."/>
            <person name="Lipzen A."/>
            <person name="Lutzoni F."/>
            <person name="Magnuson J."/>
            <person name="Mondo S."/>
            <person name="Nolan M."/>
            <person name="Ohm R."/>
            <person name="Pangilinan J."/>
            <person name="Park H.-J."/>
            <person name="Ramirez L."/>
            <person name="Alfaro M."/>
            <person name="Sun H."/>
            <person name="Tritt A."/>
            <person name="Yoshinaga Y."/>
            <person name="Zwiers L.-H."/>
            <person name="Turgeon B."/>
            <person name="Goodwin S."/>
            <person name="Spatafora J."/>
            <person name="Crous P."/>
            <person name="Grigoriev I."/>
        </authorList>
    </citation>
    <scope>NUCLEOTIDE SEQUENCE</scope>
    <source>
        <strain evidence="5">CBS 113389</strain>
    </source>
</reference>
<dbReference type="InterPro" id="IPR049449">
    <property type="entry name" value="TesB_ACOT8-like_N"/>
</dbReference>
<evidence type="ECO:0000259" key="3">
    <source>
        <dbReference type="Pfam" id="PF13622"/>
    </source>
</evidence>
<dbReference type="Pfam" id="PF20789">
    <property type="entry name" value="4HBT_3C"/>
    <property type="match status" value="1"/>
</dbReference>
<evidence type="ECO:0000256" key="2">
    <source>
        <dbReference type="ARBA" id="ARBA00022801"/>
    </source>
</evidence>
<accession>A0A6A6Q2W3</accession>
<name>A0A6A6Q2W3_9PEZI</name>
<dbReference type="InterPro" id="IPR049450">
    <property type="entry name" value="ACOT8-like_C"/>
</dbReference>
<dbReference type="CDD" id="cd03444">
    <property type="entry name" value="Thioesterase_II_repeat1"/>
    <property type="match status" value="1"/>
</dbReference>
<organism evidence="5 6">
    <name type="scientific">Neohortaea acidophila</name>
    <dbReference type="NCBI Taxonomy" id="245834"/>
    <lineage>
        <taxon>Eukaryota</taxon>
        <taxon>Fungi</taxon>
        <taxon>Dikarya</taxon>
        <taxon>Ascomycota</taxon>
        <taxon>Pezizomycotina</taxon>
        <taxon>Dothideomycetes</taxon>
        <taxon>Dothideomycetidae</taxon>
        <taxon>Mycosphaerellales</taxon>
        <taxon>Teratosphaeriaceae</taxon>
        <taxon>Neohortaea</taxon>
    </lineage>
</organism>
<dbReference type="PANTHER" id="PTHR11066">
    <property type="entry name" value="ACYL-COA THIOESTERASE"/>
    <property type="match status" value="1"/>
</dbReference>
<comment type="similarity">
    <text evidence="1">Belongs to the C/M/P thioester hydrolase family.</text>
</comment>
<dbReference type="InterPro" id="IPR003703">
    <property type="entry name" value="Acyl_CoA_thio"/>
</dbReference>
<keyword evidence="6" id="KW-1185">Reference proteome</keyword>
<dbReference type="CDD" id="cd03445">
    <property type="entry name" value="Thioesterase_II_repeat2"/>
    <property type="match status" value="1"/>
</dbReference>
<dbReference type="GO" id="GO:0009062">
    <property type="term" value="P:fatty acid catabolic process"/>
    <property type="evidence" value="ECO:0007669"/>
    <property type="project" value="TreeGrafter"/>
</dbReference>
<dbReference type="InterPro" id="IPR042171">
    <property type="entry name" value="Acyl-CoA_hotdog"/>
</dbReference>
<dbReference type="GO" id="GO:0047617">
    <property type="term" value="F:fatty acyl-CoA hydrolase activity"/>
    <property type="evidence" value="ECO:0007669"/>
    <property type="project" value="InterPro"/>
</dbReference>
<dbReference type="GeneID" id="54479032"/>
<dbReference type="PANTHER" id="PTHR11066:SF34">
    <property type="entry name" value="ACYL-COENZYME A THIOESTERASE 8"/>
    <property type="match status" value="1"/>
</dbReference>
<feature type="domain" description="Acyl-CoA thioesterase-like C-terminal" evidence="4">
    <location>
        <begin position="171"/>
        <end position="297"/>
    </location>
</feature>
<dbReference type="InterPro" id="IPR029069">
    <property type="entry name" value="HotDog_dom_sf"/>
</dbReference>
<dbReference type="EMBL" id="MU001632">
    <property type="protein sequence ID" value="KAF2486003.1"/>
    <property type="molecule type" value="Genomic_DNA"/>
</dbReference>
<protein>
    <submittedName>
        <fullName evidence="5">Thioesterase-like superfamily-domain-containing protein</fullName>
    </submittedName>
</protein>
<dbReference type="SUPFAM" id="SSF54637">
    <property type="entry name" value="Thioesterase/thiol ester dehydrase-isomerase"/>
    <property type="match status" value="2"/>
</dbReference>
<evidence type="ECO:0000313" key="5">
    <source>
        <dbReference type="EMBL" id="KAF2486003.1"/>
    </source>
</evidence>
<dbReference type="Proteomes" id="UP000799767">
    <property type="component" value="Unassembled WGS sequence"/>
</dbReference>
<dbReference type="GO" id="GO:0006637">
    <property type="term" value="P:acyl-CoA metabolic process"/>
    <property type="evidence" value="ECO:0007669"/>
    <property type="project" value="InterPro"/>
</dbReference>
<keyword evidence="2" id="KW-0378">Hydrolase</keyword>
<evidence type="ECO:0000256" key="1">
    <source>
        <dbReference type="ARBA" id="ARBA00006538"/>
    </source>
</evidence>
<evidence type="ECO:0000259" key="4">
    <source>
        <dbReference type="Pfam" id="PF20789"/>
    </source>
</evidence>
<dbReference type="Gene3D" id="2.40.160.210">
    <property type="entry name" value="Acyl-CoA thioesterase, double hotdog domain"/>
    <property type="match status" value="1"/>
</dbReference>
<dbReference type="Pfam" id="PF13622">
    <property type="entry name" value="4HBT_3"/>
    <property type="match status" value="1"/>
</dbReference>
<sequence length="309" mass="34430">MAPKTLEQVLELRQIDQDVFETQQYPIWSWPGSKVFPGGTLMAQASAAAFETVSSDFAIDTVQAYFLAGTNPDIPVVHRVKRLSDGGRFVTRVITAEQKGGVMGHITCSFVRYAALDGRSMVHSVQRQGKQTIDSITLDDLEIGRNEYGPYMKFQRLPLEGVGASPTVGRTSPASTLYTSVAAISPEITTSSSRLHALGIIALSDYHILDAAPTLHNHSFGLPRINDSARKPTDQDFKMYTSLNHTVHFRRHDGFRADDQCYIEVTSPWADRRRAEMQSRIFDRRGELIASCVQEAYYVLKEGEAKTKL</sequence>